<sequence>MRPLIGITACNRANEEPGQDWLYTPHDYFRAVWRAGGLPVMLPFVTDEEEAAQVLDRLDGLLLSGGGDLDPMLYGELPLPVTGSIEPERDQAELAYARVAVARDMAVLGICRGHQVLAVAFGGALWQDIPAQVEGAIKHRQEAPKNYPSHPVSILPGTRLAALLGTERRVNSRHHQAVKRVPEGWVASAHAPDGVIEAMEHPGRRFVLSVQWHPENHQGQPCNFDPLFDAFVEAARRSVDR</sequence>
<dbReference type="Pfam" id="PF07722">
    <property type="entry name" value="Peptidase_C26"/>
    <property type="match status" value="1"/>
</dbReference>
<dbReference type="GO" id="GO:0005829">
    <property type="term" value="C:cytosol"/>
    <property type="evidence" value="ECO:0007669"/>
    <property type="project" value="TreeGrafter"/>
</dbReference>
<reference evidence="1" key="1">
    <citation type="submission" date="2017-11" db="EMBL/GenBank/DDBJ databases">
        <title>Three new genomes from thermophilic consortium.</title>
        <authorList>
            <person name="Quaggio R."/>
            <person name="Amgarten D."/>
            <person name="Setubal J.C."/>
        </authorList>
    </citation>
    <scope>NUCLEOTIDE SEQUENCE</scope>
    <source>
        <strain evidence="1">ZCTH01-B2</strain>
    </source>
</reference>
<proteinExistence type="predicted"/>
<gene>
    <name evidence="1" type="ORF">CWE10_02835</name>
</gene>
<dbReference type="Gene3D" id="3.40.50.880">
    <property type="match status" value="1"/>
</dbReference>
<evidence type="ECO:0000313" key="2">
    <source>
        <dbReference type="Proteomes" id="UP000732377"/>
    </source>
</evidence>
<dbReference type="PROSITE" id="PS51273">
    <property type="entry name" value="GATASE_TYPE_1"/>
    <property type="match status" value="1"/>
</dbReference>
<dbReference type="InterPro" id="IPR044668">
    <property type="entry name" value="PuuD-like"/>
</dbReference>
<dbReference type="PANTHER" id="PTHR43235:SF1">
    <property type="entry name" value="GLUTAMINE AMIDOTRANSFERASE PB2B2.05-RELATED"/>
    <property type="match status" value="1"/>
</dbReference>
<dbReference type="AlphaFoldDB" id="A0A953IBK4"/>
<organism evidence="1 2">
    <name type="scientific">Symbiobacterium thermophilum</name>
    <dbReference type="NCBI Taxonomy" id="2734"/>
    <lineage>
        <taxon>Bacteria</taxon>
        <taxon>Bacillati</taxon>
        <taxon>Bacillota</taxon>
        <taxon>Clostridia</taxon>
        <taxon>Eubacteriales</taxon>
        <taxon>Symbiobacteriaceae</taxon>
        <taxon>Symbiobacterium</taxon>
    </lineage>
</organism>
<dbReference type="PANTHER" id="PTHR43235">
    <property type="entry name" value="GLUTAMINE AMIDOTRANSFERASE PB2B2.05-RELATED"/>
    <property type="match status" value="1"/>
</dbReference>
<protein>
    <submittedName>
        <fullName evidence="1">Peptidase C26</fullName>
    </submittedName>
</protein>
<name>A0A953IBK4_SYMTR</name>
<accession>A0A953IBK4</accession>
<dbReference type="EMBL" id="PIUK01000014">
    <property type="protein sequence ID" value="MBY6275140.1"/>
    <property type="molecule type" value="Genomic_DNA"/>
</dbReference>
<dbReference type="FunFam" id="3.40.50.880:FF:000030">
    <property type="entry name" value="Gamma-glutamyl-gamma-aminobutyrate hydrolase PuuD"/>
    <property type="match status" value="1"/>
</dbReference>
<dbReference type="SUPFAM" id="SSF52317">
    <property type="entry name" value="Class I glutamine amidotransferase-like"/>
    <property type="match status" value="1"/>
</dbReference>
<dbReference type="GO" id="GO:0033969">
    <property type="term" value="F:gamma-glutamyl-gamma-aminobutyrate hydrolase activity"/>
    <property type="evidence" value="ECO:0007669"/>
    <property type="project" value="TreeGrafter"/>
</dbReference>
<dbReference type="CDD" id="cd01745">
    <property type="entry name" value="GATase1_2"/>
    <property type="match status" value="1"/>
</dbReference>
<dbReference type="GO" id="GO:0006598">
    <property type="term" value="P:polyamine catabolic process"/>
    <property type="evidence" value="ECO:0007669"/>
    <property type="project" value="TreeGrafter"/>
</dbReference>
<evidence type="ECO:0000313" key="1">
    <source>
        <dbReference type="EMBL" id="MBY6275140.1"/>
    </source>
</evidence>
<dbReference type="InterPro" id="IPR029062">
    <property type="entry name" value="Class_I_gatase-like"/>
</dbReference>
<dbReference type="Proteomes" id="UP000732377">
    <property type="component" value="Unassembled WGS sequence"/>
</dbReference>
<dbReference type="RefSeq" id="WP_273377825.1">
    <property type="nucleotide sequence ID" value="NZ_PIUK01000014.1"/>
</dbReference>
<dbReference type="InterPro" id="IPR011697">
    <property type="entry name" value="Peptidase_C26"/>
</dbReference>
<comment type="caution">
    <text evidence="1">The sequence shown here is derived from an EMBL/GenBank/DDBJ whole genome shotgun (WGS) entry which is preliminary data.</text>
</comment>